<organism evidence="1 2">
    <name type="scientific">Macrosiphum euphorbiae</name>
    <name type="common">potato aphid</name>
    <dbReference type="NCBI Taxonomy" id="13131"/>
    <lineage>
        <taxon>Eukaryota</taxon>
        <taxon>Metazoa</taxon>
        <taxon>Ecdysozoa</taxon>
        <taxon>Arthropoda</taxon>
        <taxon>Hexapoda</taxon>
        <taxon>Insecta</taxon>
        <taxon>Pterygota</taxon>
        <taxon>Neoptera</taxon>
        <taxon>Paraneoptera</taxon>
        <taxon>Hemiptera</taxon>
        <taxon>Sternorrhyncha</taxon>
        <taxon>Aphidomorpha</taxon>
        <taxon>Aphidoidea</taxon>
        <taxon>Aphididae</taxon>
        <taxon>Macrosiphini</taxon>
        <taxon>Macrosiphum</taxon>
    </lineage>
</organism>
<dbReference type="Proteomes" id="UP001160148">
    <property type="component" value="Unassembled WGS sequence"/>
</dbReference>
<sequence length="556" mass="64232">MAHSSNDFDPSIEDFTTESISFDVSDVTNIQQTIDYFQSNDNLISVDIPVVEGYKYPTEDLIILKNLLDKWNMGCVYQTCIDNLIDLKVLTYMKAEDVYKLLEKFPLGIYILFRHELEEWQKDGNYISLKNNSNQGIQNVQLTSEKSSSMQSKLPCKTKIDEILNSSPQGHLILEYYKQNNKFNDGIRTTLVDIVIGYIISNNIPMSVNVAESLSDQIVAMFSTEIKDVYFLKVGSNKNPKGKLYAKFYNAMRTLKNNGLVSPAVKTVKIVQEINKSRYGNIWTERDFTSEKNIDSILDVLKYNTTSYPDLEENWKSTVNYRLNDIKKSTSTEEILKNWKQYLIPYGHKLIDIDYSALFPDQNVYIEFEKKSDKIYNILGEKVKDSSCLKILDQIKTGNNLNENVKNAALMYLLHGMFAPTSKKVTKDDKGRKNLIKFSIKDSQESCIMFGESVENMESHLEKLKKQGNPIQPFILVIGTVFNIKEILVYFDCVKYKVHSILRAIEVCYKIFQLFNLQYPSASLVVWLFIQKYFFNYSSIYDIPDPKLTQILSELN</sequence>
<gene>
    <name evidence="1" type="ORF">MEUPH1_LOCUS13758</name>
</gene>
<protein>
    <submittedName>
        <fullName evidence="1">Uncharacterized protein</fullName>
    </submittedName>
</protein>
<comment type="caution">
    <text evidence="1">The sequence shown here is derived from an EMBL/GenBank/DDBJ whole genome shotgun (WGS) entry which is preliminary data.</text>
</comment>
<dbReference type="AlphaFoldDB" id="A0AAV0WQ76"/>
<name>A0AAV0WQ76_9HEMI</name>
<proteinExistence type="predicted"/>
<reference evidence="1 2" key="1">
    <citation type="submission" date="2023-01" db="EMBL/GenBank/DDBJ databases">
        <authorList>
            <person name="Whitehead M."/>
        </authorList>
    </citation>
    <scope>NUCLEOTIDE SEQUENCE [LARGE SCALE GENOMIC DNA]</scope>
</reference>
<evidence type="ECO:0000313" key="1">
    <source>
        <dbReference type="EMBL" id="CAI6358219.1"/>
    </source>
</evidence>
<accession>A0AAV0WQ76</accession>
<keyword evidence="2" id="KW-1185">Reference proteome</keyword>
<evidence type="ECO:0000313" key="2">
    <source>
        <dbReference type="Proteomes" id="UP001160148"/>
    </source>
</evidence>
<dbReference type="EMBL" id="CARXXK010000002">
    <property type="protein sequence ID" value="CAI6358219.1"/>
    <property type="molecule type" value="Genomic_DNA"/>
</dbReference>